<dbReference type="SUPFAM" id="SSF51621">
    <property type="entry name" value="Phosphoenolpyruvate/pyruvate domain"/>
    <property type="match status" value="1"/>
</dbReference>
<dbReference type="Pfam" id="PF03328">
    <property type="entry name" value="HpcH_HpaI"/>
    <property type="match status" value="1"/>
</dbReference>
<organism evidence="5 6">
    <name type="scientific">Umboniibacter marinipuniceus</name>
    <dbReference type="NCBI Taxonomy" id="569599"/>
    <lineage>
        <taxon>Bacteria</taxon>
        <taxon>Pseudomonadati</taxon>
        <taxon>Pseudomonadota</taxon>
        <taxon>Gammaproteobacteria</taxon>
        <taxon>Cellvibrionales</taxon>
        <taxon>Cellvibrionaceae</taxon>
        <taxon>Umboniibacter</taxon>
    </lineage>
</organism>
<keyword evidence="6" id="KW-1185">Reference proteome</keyword>
<dbReference type="GO" id="GO:0005737">
    <property type="term" value="C:cytoplasm"/>
    <property type="evidence" value="ECO:0007669"/>
    <property type="project" value="TreeGrafter"/>
</dbReference>
<keyword evidence="2" id="KW-0479">Metal-binding</keyword>
<name>A0A3M0ABZ5_9GAMM</name>
<dbReference type="InterPro" id="IPR005000">
    <property type="entry name" value="Aldolase/citrate-lyase_domain"/>
</dbReference>
<evidence type="ECO:0000256" key="1">
    <source>
        <dbReference type="ARBA" id="ARBA00005568"/>
    </source>
</evidence>
<sequence>MTQTLKQRLANKEALVGTFVKTPSMMLAEVLSRTNMDLVCLDAEHSPFDRKDIDANIFAYRAGNMPVLVRVPSAAPSQLLNALDCGATGVVVPHVDSLAKAVDIAKVCQYGDGGRGYAGSTRAANYAGNTVAENLQHAANNTVVIAQIEDLAAFDEIEEIAAVDGIDCLFIGMMDLTVALGETSPRAPAVVELAERVCGAAKKTGKAVGIFVPSADDVSFWVERGVRLFLMSSDHSFIKQGANSLVEDVSKHF</sequence>
<accession>A0A3M0ABZ5</accession>
<evidence type="ECO:0000313" key="5">
    <source>
        <dbReference type="EMBL" id="RMA82430.1"/>
    </source>
</evidence>
<dbReference type="PANTHER" id="PTHR30502:SF0">
    <property type="entry name" value="PHOSPHOENOLPYRUVATE CARBOXYLASE FAMILY PROTEIN"/>
    <property type="match status" value="1"/>
</dbReference>
<dbReference type="Gene3D" id="3.20.20.60">
    <property type="entry name" value="Phosphoenolpyruvate-binding domains"/>
    <property type="match status" value="1"/>
</dbReference>
<dbReference type="OrthoDB" id="86160at2"/>
<evidence type="ECO:0000313" key="6">
    <source>
        <dbReference type="Proteomes" id="UP000267187"/>
    </source>
</evidence>
<dbReference type="Proteomes" id="UP000267187">
    <property type="component" value="Unassembled WGS sequence"/>
</dbReference>
<dbReference type="AlphaFoldDB" id="A0A3M0ABZ5"/>
<evidence type="ECO:0000259" key="4">
    <source>
        <dbReference type="Pfam" id="PF03328"/>
    </source>
</evidence>
<reference evidence="5 6" key="1">
    <citation type="submission" date="2018-10" db="EMBL/GenBank/DDBJ databases">
        <title>Genomic Encyclopedia of Type Strains, Phase IV (KMG-IV): sequencing the most valuable type-strain genomes for metagenomic binning, comparative biology and taxonomic classification.</title>
        <authorList>
            <person name="Goeker M."/>
        </authorList>
    </citation>
    <scope>NUCLEOTIDE SEQUENCE [LARGE SCALE GENOMIC DNA]</scope>
    <source>
        <strain evidence="5 6">DSM 25080</strain>
    </source>
</reference>
<dbReference type="InterPro" id="IPR040442">
    <property type="entry name" value="Pyrv_kinase-like_dom_sf"/>
</dbReference>
<evidence type="ECO:0000256" key="2">
    <source>
        <dbReference type="ARBA" id="ARBA00022723"/>
    </source>
</evidence>
<dbReference type="InterPro" id="IPR015813">
    <property type="entry name" value="Pyrv/PenolPyrv_kinase-like_dom"/>
</dbReference>
<dbReference type="EMBL" id="REFJ01000001">
    <property type="protein sequence ID" value="RMA82430.1"/>
    <property type="molecule type" value="Genomic_DNA"/>
</dbReference>
<feature type="domain" description="HpcH/HpaI aldolase/citrate lyase" evidence="4">
    <location>
        <begin position="17"/>
        <end position="228"/>
    </location>
</feature>
<dbReference type="RefSeq" id="WP_121875763.1">
    <property type="nucleotide sequence ID" value="NZ_REFJ01000001.1"/>
</dbReference>
<proteinExistence type="inferred from homology"/>
<comment type="similarity">
    <text evidence="1">Belongs to the HpcH/HpaI aldolase family.</text>
</comment>
<comment type="caution">
    <text evidence="5">The sequence shown here is derived from an EMBL/GenBank/DDBJ whole genome shotgun (WGS) entry which is preliminary data.</text>
</comment>
<dbReference type="GO" id="GO:0046872">
    <property type="term" value="F:metal ion binding"/>
    <property type="evidence" value="ECO:0007669"/>
    <property type="project" value="UniProtKB-KW"/>
</dbReference>
<keyword evidence="3" id="KW-0456">Lyase</keyword>
<protein>
    <submittedName>
        <fullName evidence="5">2-keto-3-deoxy-L-rhamnonate aldolase RhmA</fullName>
    </submittedName>
</protein>
<gene>
    <name evidence="5" type="ORF">DFR27_0379</name>
</gene>
<dbReference type="InterPro" id="IPR050251">
    <property type="entry name" value="HpcH-HpaI_aldolase"/>
</dbReference>
<evidence type="ECO:0000256" key="3">
    <source>
        <dbReference type="ARBA" id="ARBA00023239"/>
    </source>
</evidence>
<dbReference type="PANTHER" id="PTHR30502">
    <property type="entry name" value="2-KETO-3-DEOXY-L-RHAMNONATE ALDOLASE"/>
    <property type="match status" value="1"/>
</dbReference>
<dbReference type="GO" id="GO:0016832">
    <property type="term" value="F:aldehyde-lyase activity"/>
    <property type="evidence" value="ECO:0007669"/>
    <property type="project" value="TreeGrafter"/>
</dbReference>